<keyword evidence="1" id="KW-1133">Transmembrane helix</keyword>
<keyword evidence="3" id="KW-1185">Reference proteome</keyword>
<organism evidence="2 3">
    <name type="scientific">Stephania cephalantha</name>
    <dbReference type="NCBI Taxonomy" id="152367"/>
    <lineage>
        <taxon>Eukaryota</taxon>
        <taxon>Viridiplantae</taxon>
        <taxon>Streptophyta</taxon>
        <taxon>Embryophyta</taxon>
        <taxon>Tracheophyta</taxon>
        <taxon>Spermatophyta</taxon>
        <taxon>Magnoliopsida</taxon>
        <taxon>Ranunculales</taxon>
        <taxon>Menispermaceae</taxon>
        <taxon>Menispermoideae</taxon>
        <taxon>Cissampelideae</taxon>
        <taxon>Stephania</taxon>
    </lineage>
</organism>
<dbReference type="Proteomes" id="UP001419268">
    <property type="component" value="Unassembled WGS sequence"/>
</dbReference>
<comment type="caution">
    <text evidence="2">The sequence shown here is derived from an EMBL/GenBank/DDBJ whole genome shotgun (WGS) entry which is preliminary data.</text>
</comment>
<evidence type="ECO:0000313" key="3">
    <source>
        <dbReference type="Proteomes" id="UP001419268"/>
    </source>
</evidence>
<accession>A0AAP0HQL9</accession>
<name>A0AAP0HQL9_9MAGN</name>
<keyword evidence="1" id="KW-0472">Membrane</keyword>
<keyword evidence="1" id="KW-0812">Transmembrane</keyword>
<evidence type="ECO:0000256" key="1">
    <source>
        <dbReference type="SAM" id="Phobius"/>
    </source>
</evidence>
<feature type="transmembrane region" description="Helical" evidence="1">
    <location>
        <begin position="16"/>
        <end position="37"/>
    </location>
</feature>
<dbReference type="AlphaFoldDB" id="A0AAP0HQL9"/>
<proteinExistence type="predicted"/>
<reference evidence="2 3" key="1">
    <citation type="submission" date="2024-01" db="EMBL/GenBank/DDBJ databases">
        <title>Genome assemblies of Stephania.</title>
        <authorList>
            <person name="Yang L."/>
        </authorList>
    </citation>
    <scope>NUCLEOTIDE SEQUENCE [LARGE SCALE GENOMIC DNA]</scope>
    <source>
        <strain evidence="2">JXDWG</strain>
        <tissue evidence="2">Leaf</tissue>
    </source>
</reference>
<protein>
    <submittedName>
        <fullName evidence="2">Uncharacterized protein</fullName>
    </submittedName>
</protein>
<sequence>MDEYTTMVQEDVQEDVFVAAYCIFFPFLQVFAQSRLFRPCRTKTWKKVSVYGGRN</sequence>
<evidence type="ECO:0000313" key="2">
    <source>
        <dbReference type="EMBL" id="KAK9095174.1"/>
    </source>
</evidence>
<dbReference type="EMBL" id="JBBNAG010000011">
    <property type="protein sequence ID" value="KAK9095174.1"/>
    <property type="molecule type" value="Genomic_DNA"/>
</dbReference>
<gene>
    <name evidence="2" type="ORF">Scep_026643</name>
</gene>